<dbReference type="KEGG" id="cdq:BOQ54_07485"/>
<evidence type="ECO:0000256" key="10">
    <source>
        <dbReference type="RuleBase" id="RU364005"/>
    </source>
</evidence>
<dbReference type="GO" id="GO:0009279">
    <property type="term" value="C:cell outer membrane"/>
    <property type="evidence" value="ECO:0007669"/>
    <property type="project" value="UniProtKB-SubCell"/>
</dbReference>
<feature type="signal peptide" evidence="10">
    <location>
        <begin position="1"/>
        <end position="23"/>
    </location>
</feature>
<evidence type="ECO:0000256" key="1">
    <source>
        <dbReference type="ARBA" id="ARBA00009521"/>
    </source>
</evidence>
<evidence type="ECO:0000256" key="2">
    <source>
        <dbReference type="ARBA" id="ARBA00022448"/>
    </source>
</evidence>
<comment type="domain">
    <text evidence="10">Consists of 16-stranded beta-barrel sheets, with large surface-exposed loops, that form a transmembrane pore at the center of each barrel. The pore is partially ocluded by a peptide loop that folds into the pore lumen.</text>
</comment>
<keyword evidence="12" id="KW-1185">Reference proteome</keyword>
<evidence type="ECO:0000256" key="6">
    <source>
        <dbReference type="ARBA" id="ARBA00023065"/>
    </source>
</evidence>
<keyword evidence="7 10" id="KW-0626">Porin</keyword>
<evidence type="ECO:0000256" key="8">
    <source>
        <dbReference type="ARBA" id="ARBA00023136"/>
    </source>
</evidence>
<accession>A0AAC9JTW3</accession>
<dbReference type="Proteomes" id="UP000182703">
    <property type="component" value="Chromosome"/>
</dbReference>
<dbReference type="GO" id="GO:0046930">
    <property type="term" value="C:pore complex"/>
    <property type="evidence" value="ECO:0007669"/>
    <property type="project" value="UniProtKB-KW"/>
</dbReference>
<dbReference type="RefSeq" id="WP_071923631.1">
    <property type="nucleotide sequence ID" value="NZ_CP018095.1"/>
</dbReference>
<evidence type="ECO:0000256" key="9">
    <source>
        <dbReference type="ARBA" id="ARBA00023237"/>
    </source>
</evidence>
<sequence>MKLAKSLLLGSVAGLAAAAGAQAADLPMRKAAPVEYVRVCSVHGAGFFYIPGSDTCIKIGGRVRAEYRYLEPTGSWGTTSTLVAPAGGGAVTSVTTPVYNPGRRSDATGFRARGRINVDARTATEWGTLRTFIQVDVTADTGNYLSAGRNGFGPGTDTTSVALDKAYIQWAGITAGRISSFFDFYASAINFGSGYMASLGSDNGSVNTLAYTATFGNGFSATLALEDRSAVVRNVASTANVLGGTNNILGGQRMPSIVGNLRVDQGWGSAQLSGVVQQLNSSALDRLGGRIDTEYGYAIQAGVKFNVPMLAAGDALWLQAAYADGALGRLGLGNLTTFGTLYGVAVDGVELNGSIKRTKGWGVTAAFLHYWTPSIRQAVFGNYTAVDYSGSAIAAYSTPGGFATINDFKIWTVGTNVIWSPVKAFDIGVEVLYQKLDPKGRFIFPNGSSKADVDVWEARLRFQRDF</sequence>
<comment type="subcellular location">
    <subcellularLocation>
        <location evidence="10">Cell outer membrane</location>
        <topology evidence="10">Multi-pass membrane protein</topology>
    </subcellularLocation>
</comment>
<evidence type="ECO:0000256" key="3">
    <source>
        <dbReference type="ARBA" id="ARBA00022452"/>
    </source>
</evidence>
<keyword evidence="2 10" id="KW-0813">Transport</keyword>
<keyword evidence="4 10" id="KW-0812">Transmembrane</keyword>
<comment type="similarity">
    <text evidence="1 10">Belongs to the alphaproteobacteria porin family.</text>
</comment>
<dbReference type="InterPro" id="IPR003684">
    <property type="entry name" value="Porin_alphabac"/>
</dbReference>
<keyword evidence="9 10" id="KW-0998">Cell outer membrane</keyword>
<evidence type="ECO:0000313" key="12">
    <source>
        <dbReference type="Proteomes" id="UP000182703"/>
    </source>
</evidence>
<dbReference type="AlphaFoldDB" id="A0AAC9JTW3"/>
<comment type="function">
    <text evidence="10">Forms passive diffusion pores that allow small molecular weight hydrophilic materials across the outer membrane.</text>
</comment>
<evidence type="ECO:0000256" key="7">
    <source>
        <dbReference type="ARBA" id="ARBA00023114"/>
    </source>
</evidence>
<dbReference type="EMBL" id="CP018095">
    <property type="protein sequence ID" value="APF37187.1"/>
    <property type="molecule type" value="Genomic_DNA"/>
</dbReference>
<organism evidence="11 12">
    <name type="scientific">Chelatococcus daeguensis</name>
    <dbReference type="NCBI Taxonomy" id="444444"/>
    <lineage>
        <taxon>Bacteria</taxon>
        <taxon>Pseudomonadati</taxon>
        <taxon>Pseudomonadota</taxon>
        <taxon>Alphaproteobacteria</taxon>
        <taxon>Hyphomicrobiales</taxon>
        <taxon>Chelatococcaceae</taxon>
        <taxon>Chelatococcus</taxon>
    </lineage>
</organism>
<name>A0AAC9JTW3_9HYPH</name>
<dbReference type="SUPFAM" id="SSF56935">
    <property type="entry name" value="Porins"/>
    <property type="match status" value="1"/>
</dbReference>
<evidence type="ECO:0000256" key="5">
    <source>
        <dbReference type="ARBA" id="ARBA00022729"/>
    </source>
</evidence>
<dbReference type="GO" id="GO:0006811">
    <property type="term" value="P:monoatomic ion transport"/>
    <property type="evidence" value="ECO:0007669"/>
    <property type="project" value="UniProtKB-KW"/>
</dbReference>
<gene>
    <name evidence="11" type="ORF">BOQ54_07485</name>
</gene>
<evidence type="ECO:0000313" key="11">
    <source>
        <dbReference type="EMBL" id="APF37187.1"/>
    </source>
</evidence>
<keyword evidence="5 10" id="KW-0732">Signal</keyword>
<dbReference type="GO" id="GO:0015288">
    <property type="term" value="F:porin activity"/>
    <property type="evidence" value="ECO:0007669"/>
    <property type="project" value="UniProtKB-KW"/>
</dbReference>
<protein>
    <recommendedName>
        <fullName evidence="10">Porin</fullName>
    </recommendedName>
</protein>
<keyword evidence="3 10" id="KW-1134">Transmembrane beta strand</keyword>
<reference evidence="11 12" key="1">
    <citation type="submission" date="2016-11" db="EMBL/GenBank/DDBJ databases">
        <title>Complete genome sequence of the aerobically denitrifying bacterium Chelatococcus daeguensis TAD1.</title>
        <authorList>
            <person name="Yang Y."/>
            <person name="Huang S."/>
            <person name="Lin E."/>
        </authorList>
    </citation>
    <scope>NUCLEOTIDE SEQUENCE [LARGE SCALE GENOMIC DNA]</scope>
    <source>
        <strain evidence="11 12">TAD1</strain>
    </source>
</reference>
<evidence type="ECO:0000256" key="4">
    <source>
        <dbReference type="ARBA" id="ARBA00022692"/>
    </source>
</evidence>
<keyword evidence="8 10" id="KW-0472">Membrane</keyword>
<proteinExistence type="inferred from homology"/>
<feature type="chain" id="PRO_5041768251" description="Porin" evidence="10">
    <location>
        <begin position="24"/>
        <end position="466"/>
    </location>
</feature>
<keyword evidence="6 10" id="KW-0406">Ion transport</keyword>
<dbReference type="Pfam" id="PF02530">
    <property type="entry name" value="Porin_2"/>
    <property type="match status" value="1"/>
</dbReference>